<feature type="transmembrane region" description="Helical" evidence="18">
    <location>
        <begin position="96"/>
        <end position="116"/>
    </location>
</feature>
<evidence type="ECO:0000256" key="10">
    <source>
        <dbReference type="ARBA" id="ARBA00022840"/>
    </source>
</evidence>
<evidence type="ECO:0000256" key="3">
    <source>
        <dbReference type="ARBA" id="ARBA00012438"/>
    </source>
</evidence>
<feature type="domain" description="PAC" evidence="23">
    <location>
        <begin position="789"/>
        <end position="839"/>
    </location>
</feature>
<evidence type="ECO:0000256" key="19">
    <source>
        <dbReference type="SAM" id="SignalP"/>
    </source>
</evidence>
<dbReference type="STRING" id="1519643.SAMN06295933_1798"/>
<dbReference type="Proteomes" id="UP000192906">
    <property type="component" value="Unassembled WGS sequence"/>
</dbReference>
<feature type="domain" description="PAC" evidence="23">
    <location>
        <begin position="390"/>
        <end position="440"/>
    </location>
</feature>
<evidence type="ECO:0000256" key="4">
    <source>
        <dbReference type="ARBA" id="ARBA00022475"/>
    </source>
</evidence>
<keyword evidence="19" id="KW-0732">Signal</keyword>
<dbReference type="InterPro" id="IPR013656">
    <property type="entry name" value="PAS_4"/>
</dbReference>
<comment type="subunit">
    <text evidence="14">At low DSF concentrations, interacts with RpfF.</text>
</comment>
<dbReference type="CDD" id="cd00130">
    <property type="entry name" value="PAS"/>
    <property type="match status" value="2"/>
</dbReference>
<evidence type="ECO:0000256" key="18">
    <source>
        <dbReference type="SAM" id="Phobius"/>
    </source>
</evidence>
<dbReference type="SMART" id="SM00065">
    <property type="entry name" value="GAF"/>
    <property type="match status" value="1"/>
</dbReference>
<dbReference type="FunFam" id="1.10.287.130:FF:000002">
    <property type="entry name" value="Two-component osmosensing histidine kinase"/>
    <property type="match status" value="1"/>
</dbReference>
<dbReference type="PANTHER" id="PTHR45339:SF1">
    <property type="entry name" value="HYBRID SIGNAL TRANSDUCTION HISTIDINE KINASE J"/>
    <property type="match status" value="1"/>
</dbReference>
<dbReference type="InterPro" id="IPR005467">
    <property type="entry name" value="His_kinase_dom"/>
</dbReference>
<dbReference type="InterPro" id="IPR011006">
    <property type="entry name" value="CheY-like_superfamily"/>
</dbReference>
<dbReference type="InterPro" id="IPR029016">
    <property type="entry name" value="GAF-like_dom_sf"/>
</dbReference>
<evidence type="ECO:0000256" key="13">
    <source>
        <dbReference type="ARBA" id="ARBA00023136"/>
    </source>
</evidence>
<dbReference type="Pfam" id="PF01627">
    <property type="entry name" value="Hpt"/>
    <property type="match status" value="1"/>
</dbReference>
<evidence type="ECO:0000256" key="14">
    <source>
        <dbReference type="ARBA" id="ARBA00064003"/>
    </source>
</evidence>
<keyword evidence="26" id="KW-1185">Reference proteome</keyword>
<organism evidence="25 26">
    <name type="scientific">Desulfovibrio gilichinskyi</name>
    <dbReference type="NCBI Taxonomy" id="1519643"/>
    <lineage>
        <taxon>Bacteria</taxon>
        <taxon>Pseudomonadati</taxon>
        <taxon>Thermodesulfobacteriota</taxon>
        <taxon>Desulfovibrionia</taxon>
        <taxon>Desulfovibrionales</taxon>
        <taxon>Desulfovibrionaceae</taxon>
        <taxon>Desulfovibrio</taxon>
    </lineage>
</organism>
<feature type="modified residue" description="4-aspartylphosphate" evidence="17">
    <location>
        <position position="1295"/>
    </location>
</feature>
<dbReference type="InterPro" id="IPR000014">
    <property type="entry name" value="PAS"/>
</dbReference>
<feature type="domain" description="Response regulatory" evidence="21">
    <location>
        <begin position="1097"/>
        <end position="1219"/>
    </location>
</feature>
<evidence type="ECO:0000256" key="5">
    <source>
        <dbReference type="ARBA" id="ARBA00022553"/>
    </source>
</evidence>
<dbReference type="GO" id="GO:0000155">
    <property type="term" value="F:phosphorelay sensor kinase activity"/>
    <property type="evidence" value="ECO:0007669"/>
    <property type="project" value="InterPro"/>
</dbReference>
<keyword evidence="12" id="KW-0902">Two-component regulatory system</keyword>
<dbReference type="InterPro" id="IPR003594">
    <property type="entry name" value="HATPase_dom"/>
</dbReference>
<dbReference type="Pfam" id="PF08448">
    <property type="entry name" value="PAS_4"/>
    <property type="match status" value="1"/>
</dbReference>
<dbReference type="InterPro" id="IPR035965">
    <property type="entry name" value="PAS-like_dom_sf"/>
</dbReference>
<dbReference type="CDD" id="cd00082">
    <property type="entry name" value="HisKA"/>
    <property type="match status" value="1"/>
</dbReference>
<dbReference type="Gene3D" id="1.20.120.160">
    <property type="entry name" value="HPT domain"/>
    <property type="match status" value="1"/>
</dbReference>
<dbReference type="SUPFAM" id="SSF55781">
    <property type="entry name" value="GAF domain-like"/>
    <property type="match status" value="1"/>
</dbReference>
<protein>
    <recommendedName>
        <fullName evidence="15">Sensory/regulatory protein RpfC</fullName>
        <ecNumber evidence="3">2.7.13.3</ecNumber>
    </recommendedName>
</protein>
<dbReference type="SUPFAM" id="SSF55874">
    <property type="entry name" value="ATPase domain of HSP90 chaperone/DNA topoisomerase II/histidine kinase"/>
    <property type="match status" value="1"/>
</dbReference>
<evidence type="ECO:0000256" key="7">
    <source>
        <dbReference type="ARBA" id="ARBA00022692"/>
    </source>
</evidence>
<keyword evidence="9" id="KW-0418">Kinase</keyword>
<dbReference type="PROSITE" id="PS50894">
    <property type="entry name" value="HPT"/>
    <property type="match status" value="1"/>
</dbReference>
<dbReference type="Gene3D" id="3.30.565.10">
    <property type="entry name" value="Histidine kinase-like ATPase, C-terminal domain"/>
    <property type="match status" value="1"/>
</dbReference>
<dbReference type="EMBL" id="FWZU01000003">
    <property type="protein sequence ID" value="SMF14236.1"/>
    <property type="molecule type" value="Genomic_DNA"/>
</dbReference>
<feature type="modified residue" description="Phosphohistidine" evidence="16">
    <location>
        <position position="1440"/>
    </location>
</feature>
<dbReference type="InterPro" id="IPR003661">
    <property type="entry name" value="HisK_dim/P_dom"/>
</dbReference>
<evidence type="ECO:0000256" key="6">
    <source>
        <dbReference type="ARBA" id="ARBA00022679"/>
    </source>
</evidence>
<feature type="chain" id="PRO_5012552900" description="Sensory/regulatory protein RpfC" evidence="19">
    <location>
        <begin position="37"/>
        <end position="1587"/>
    </location>
</feature>
<dbReference type="EC" id="2.7.13.3" evidence="3"/>
<feature type="domain" description="PAC" evidence="23">
    <location>
        <begin position="518"/>
        <end position="570"/>
    </location>
</feature>
<dbReference type="Pfam" id="PF00072">
    <property type="entry name" value="Response_reg"/>
    <property type="match status" value="2"/>
</dbReference>
<feature type="domain" description="Response regulatory" evidence="21">
    <location>
        <begin position="1246"/>
        <end position="1362"/>
    </location>
</feature>
<evidence type="ECO:0000256" key="17">
    <source>
        <dbReference type="PROSITE-ProRule" id="PRU00169"/>
    </source>
</evidence>
<dbReference type="InterPro" id="IPR001789">
    <property type="entry name" value="Sig_transdc_resp-reg_receiver"/>
</dbReference>
<evidence type="ECO:0000259" key="23">
    <source>
        <dbReference type="PROSITE" id="PS50113"/>
    </source>
</evidence>
<dbReference type="CDD" id="cd17546">
    <property type="entry name" value="REC_hyHK_CKI1_RcsC-like"/>
    <property type="match status" value="1"/>
</dbReference>
<dbReference type="Gene3D" id="3.30.450.40">
    <property type="match status" value="1"/>
</dbReference>
<dbReference type="PROSITE" id="PS50110">
    <property type="entry name" value="RESPONSE_REGULATORY"/>
    <property type="match status" value="2"/>
</dbReference>
<dbReference type="CDD" id="cd16922">
    <property type="entry name" value="HATPase_EvgS-ArcB-TorS-like"/>
    <property type="match status" value="1"/>
</dbReference>
<dbReference type="Gene3D" id="1.10.287.130">
    <property type="match status" value="1"/>
</dbReference>
<dbReference type="Pfam" id="PF13185">
    <property type="entry name" value="GAF_2"/>
    <property type="match status" value="1"/>
</dbReference>
<dbReference type="NCBIfam" id="TIGR00229">
    <property type="entry name" value="sensory_box"/>
    <property type="match status" value="3"/>
</dbReference>
<dbReference type="RefSeq" id="WP_085101424.1">
    <property type="nucleotide sequence ID" value="NZ_FWZU01000003.1"/>
</dbReference>
<keyword evidence="13 18" id="KW-0472">Membrane</keyword>
<evidence type="ECO:0000256" key="9">
    <source>
        <dbReference type="ARBA" id="ARBA00022777"/>
    </source>
</evidence>
<keyword evidence="7 18" id="KW-0812">Transmembrane</keyword>
<dbReference type="SUPFAM" id="SSF52172">
    <property type="entry name" value="CheY-like"/>
    <property type="match status" value="2"/>
</dbReference>
<evidence type="ECO:0000259" key="21">
    <source>
        <dbReference type="PROSITE" id="PS50110"/>
    </source>
</evidence>
<dbReference type="SUPFAM" id="SSF47384">
    <property type="entry name" value="Homodimeric domain of signal transducing histidine kinase"/>
    <property type="match status" value="1"/>
</dbReference>
<dbReference type="Pfam" id="PF13426">
    <property type="entry name" value="PAS_9"/>
    <property type="match status" value="2"/>
</dbReference>
<evidence type="ECO:0000259" key="24">
    <source>
        <dbReference type="PROSITE" id="PS50894"/>
    </source>
</evidence>
<gene>
    <name evidence="25" type="ORF">SAMN06295933_1798</name>
</gene>
<accession>A0A1X7DFS5</accession>
<dbReference type="InterPro" id="IPR001610">
    <property type="entry name" value="PAC"/>
</dbReference>
<dbReference type="InterPro" id="IPR036641">
    <property type="entry name" value="HPT_dom_sf"/>
</dbReference>
<name>A0A1X7DFS5_9BACT</name>
<evidence type="ECO:0000313" key="25">
    <source>
        <dbReference type="EMBL" id="SMF14236.1"/>
    </source>
</evidence>
<feature type="domain" description="PAS" evidence="22">
    <location>
        <begin position="698"/>
        <end position="768"/>
    </location>
</feature>
<proteinExistence type="predicted"/>
<dbReference type="PROSITE" id="PS50113">
    <property type="entry name" value="PAC"/>
    <property type="match status" value="3"/>
</dbReference>
<reference evidence="26" key="1">
    <citation type="submission" date="2017-04" db="EMBL/GenBank/DDBJ databases">
        <authorList>
            <person name="Varghese N."/>
            <person name="Submissions S."/>
        </authorList>
    </citation>
    <scope>NUCLEOTIDE SEQUENCE [LARGE SCALE GENOMIC DNA]</scope>
    <source>
        <strain evidence="26">K3S</strain>
    </source>
</reference>
<dbReference type="OrthoDB" id="9176708at2"/>
<sequence>MFLKKIKKNRIAKILKSGLCLAALSLFLLSSFPSFSNCAQIKEHSVSYAVFSGNKINTAQNLLVAEAGGAFADNESSQSQDTQTAIRYKTDSALEFSVLSEIVMLLVFVILLIFFWNRKLFKLNQILNAEVAQRRKMEIVQNSLYRIALAVTEVSGMEEFYSIVQKSIAEFMYASNFYIAIYDHEKDELSFPYFAVNEENVPAPRTLGKGFTDYVIRTGEPLLADESKQKELIASGEFERIGKPSVAWIGIPLSHEGKTVGVLSVQSFDDGEILNEVDLELLMFISPYIGIAFDRLQLHEHGRLKALELQESEERFRILFEESSDAVVLINGDSIVQCNRAASGLLQMSSPSELIGLQIKDISPANQTDKFFSTEKVNKQITGGAVNGKSKFESNLQRADGNIFPVEVLLTPIYYKGQNLVHCVWRDITERKLAEAALTEREVKYRALFDYANDAIVLMDLKGNYVSANPEAISMFGCDSEEEFQSYSPADFMPDIQPNGVSSVISFAKNIQMAIDSGSLEYEGVGKRLDGENFYVNIRVRPLVVNGETLLLGNLRDITERKNSREQIKRSVSLLTATIESSADGILAVDGAGLVVAWNSRLADMWNLSGVALDEGVAADIFNLILDQVDGSSVLKDNIWNSSFESDLNHVDELNLKDGRIIERYSNPQRIGSEVVGRVWSFRDVTARRRSEKDLAESYRRLHDIIEFLPDPAMVVDSRGVVVAWNRAMEEVTGVAKENMLGKGDHEYSIPFYGERKLTLLSRAVSGGKESPDNLYEFVQRKGDMLFGEFYAPNVLGGEGAYLWGVARPLRDSSGKIYGGIECLRNVTDRRRVAKELTRAKLAAEAATRAKSEFLANMSHEIRTPMNSIIGLGHLVLNSTLDIAQRESLEKMMSSADSLLSIIEEILDFSKIEACKLVLERTEFELDGVLDKLCNLVAIKAEEKGLDFVLSVAPDVPHRVIGDPLRLEQILTNLTNNAIKFTKKGEVALFISCKGTPRSPKGTCIRFTVKDSGIGLSKEEQAELFKAFSQADASTTRKFGGTGLGLAISKSLVNLMGGDITVQSQTGVGSSFEFDVDFAIIEDSPRLVLPDCVHKMKVLVIDDNENSRQFIGDWLESLSLETSLTDSVDSGVELLQSGFMAGDTIDLIFMNYDREHEDHFKAVKLIRSNSDLIDTPIVMMLPFGADENIRKQASFSGVNGFISKPATRVSLYQSVVDVFKLESIMKTHELASGNKKLVGFGGRSIKALLVEDNQLNQHVATKMLESLGLSVTVAENGRQALDLLWAAPFDIVLMDIQMPEMDGLTATRIIRSDEHYKDLPILAMTAHAMQGDREKSLVAGMNDHITKPISPSTLLAVLKKYIKSKSFSYIPISRNAGQDGIVIPELAGIDTAKGLSNIGGNKKGYLRVLKGFKNDYGKFADEFKILIDKLELEKAAMNIHSLKGVSGNIGANRLYDLCRSIENEIHEYDEDRMNGALNRLTSELTIITKALNGLPDASVNESTVYTDDKEKSFELINKLYNLLKDGDADSYDVLEKLISFIDPERFEGQLQTLTQHIDNLDFDKCCLVLEKIADELGITLNRGTFNG</sequence>
<dbReference type="InterPro" id="IPR036890">
    <property type="entry name" value="HATPase_C_sf"/>
</dbReference>
<comment type="catalytic activity">
    <reaction evidence="1">
        <text>ATP + protein L-histidine = ADP + protein N-phospho-L-histidine.</text>
        <dbReference type="EC" id="2.7.13.3"/>
    </reaction>
</comment>
<evidence type="ECO:0000256" key="2">
    <source>
        <dbReference type="ARBA" id="ARBA00004651"/>
    </source>
</evidence>
<evidence type="ECO:0000256" key="16">
    <source>
        <dbReference type="PROSITE-ProRule" id="PRU00110"/>
    </source>
</evidence>
<evidence type="ECO:0000256" key="12">
    <source>
        <dbReference type="ARBA" id="ARBA00023012"/>
    </source>
</evidence>
<feature type="domain" description="PAS" evidence="22">
    <location>
        <begin position="441"/>
        <end position="518"/>
    </location>
</feature>
<feature type="domain" description="HPt" evidence="24">
    <location>
        <begin position="1401"/>
        <end position="1494"/>
    </location>
</feature>
<evidence type="ECO:0000259" key="22">
    <source>
        <dbReference type="PROSITE" id="PS50112"/>
    </source>
</evidence>
<dbReference type="FunFam" id="3.30.565.10:FF:000010">
    <property type="entry name" value="Sensor histidine kinase RcsC"/>
    <property type="match status" value="1"/>
</dbReference>
<dbReference type="Pfam" id="PF00512">
    <property type="entry name" value="HisKA"/>
    <property type="match status" value="1"/>
</dbReference>
<evidence type="ECO:0000256" key="8">
    <source>
        <dbReference type="ARBA" id="ARBA00022741"/>
    </source>
</evidence>
<dbReference type="SUPFAM" id="SSF55785">
    <property type="entry name" value="PYP-like sensor domain (PAS domain)"/>
    <property type="match status" value="4"/>
</dbReference>
<evidence type="ECO:0000313" key="26">
    <source>
        <dbReference type="Proteomes" id="UP000192906"/>
    </source>
</evidence>
<dbReference type="SMART" id="SM00388">
    <property type="entry name" value="HisKA"/>
    <property type="match status" value="1"/>
</dbReference>
<dbReference type="SMART" id="SM00448">
    <property type="entry name" value="REC"/>
    <property type="match status" value="2"/>
</dbReference>
<dbReference type="InterPro" id="IPR003018">
    <property type="entry name" value="GAF"/>
</dbReference>
<feature type="signal peptide" evidence="19">
    <location>
        <begin position="1"/>
        <end position="36"/>
    </location>
</feature>
<keyword evidence="4" id="KW-1003">Cell membrane</keyword>
<dbReference type="SMART" id="SM00086">
    <property type="entry name" value="PAC"/>
    <property type="match status" value="2"/>
</dbReference>
<dbReference type="InterPro" id="IPR008207">
    <property type="entry name" value="Sig_transdc_His_kin_Hpt_dom"/>
</dbReference>
<dbReference type="PROSITE" id="PS50112">
    <property type="entry name" value="PAS"/>
    <property type="match status" value="2"/>
</dbReference>
<dbReference type="PRINTS" id="PR00344">
    <property type="entry name" value="BCTRLSENSOR"/>
</dbReference>
<dbReference type="Gene3D" id="3.40.50.2300">
    <property type="match status" value="2"/>
</dbReference>
<dbReference type="SUPFAM" id="SSF47226">
    <property type="entry name" value="Histidine-containing phosphotransfer domain, HPT domain"/>
    <property type="match status" value="1"/>
</dbReference>
<feature type="domain" description="Histidine kinase" evidence="20">
    <location>
        <begin position="857"/>
        <end position="1080"/>
    </location>
</feature>
<dbReference type="Pfam" id="PF02518">
    <property type="entry name" value="HATPase_c"/>
    <property type="match status" value="1"/>
</dbReference>
<evidence type="ECO:0000256" key="11">
    <source>
        <dbReference type="ARBA" id="ARBA00022989"/>
    </source>
</evidence>
<dbReference type="InterPro" id="IPR036097">
    <property type="entry name" value="HisK_dim/P_sf"/>
</dbReference>
<keyword evidence="6" id="KW-0808">Transferase</keyword>
<dbReference type="SMART" id="SM00387">
    <property type="entry name" value="HATPase_c"/>
    <property type="match status" value="1"/>
</dbReference>
<comment type="subcellular location">
    <subcellularLocation>
        <location evidence="2">Cell membrane</location>
        <topology evidence="2">Multi-pass membrane protein</topology>
    </subcellularLocation>
</comment>
<dbReference type="GO" id="GO:0005524">
    <property type="term" value="F:ATP binding"/>
    <property type="evidence" value="ECO:0007669"/>
    <property type="project" value="UniProtKB-KW"/>
</dbReference>
<evidence type="ECO:0000256" key="15">
    <source>
        <dbReference type="ARBA" id="ARBA00068150"/>
    </source>
</evidence>
<dbReference type="InterPro" id="IPR000700">
    <property type="entry name" value="PAS-assoc_C"/>
</dbReference>
<dbReference type="Pfam" id="PF13188">
    <property type="entry name" value="PAS_8"/>
    <property type="match status" value="1"/>
</dbReference>
<dbReference type="Gene3D" id="3.30.450.20">
    <property type="entry name" value="PAS domain"/>
    <property type="match status" value="4"/>
</dbReference>
<keyword evidence="11 18" id="KW-1133">Transmembrane helix</keyword>
<dbReference type="PANTHER" id="PTHR45339">
    <property type="entry name" value="HYBRID SIGNAL TRANSDUCTION HISTIDINE KINASE J"/>
    <property type="match status" value="1"/>
</dbReference>
<evidence type="ECO:0000259" key="20">
    <source>
        <dbReference type="PROSITE" id="PS50109"/>
    </source>
</evidence>
<keyword evidence="8" id="KW-0547">Nucleotide-binding</keyword>
<keyword evidence="10" id="KW-0067">ATP-binding</keyword>
<dbReference type="PROSITE" id="PS50109">
    <property type="entry name" value="HIS_KIN"/>
    <property type="match status" value="1"/>
</dbReference>
<dbReference type="GO" id="GO:0005886">
    <property type="term" value="C:plasma membrane"/>
    <property type="evidence" value="ECO:0007669"/>
    <property type="project" value="UniProtKB-SubCell"/>
</dbReference>
<dbReference type="SMART" id="SM00091">
    <property type="entry name" value="PAS"/>
    <property type="match status" value="4"/>
</dbReference>
<evidence type="ECO:0000256" key="1">
    <source>
        <dbReference type="ARBA" id="ARBA00000085"/>
    </source>
</evidence>
<comment type="caution">
    <text evidence="17">Lacks conserved residue(s) required for the propagation of feature annotation.</text>
</comment>
<keyword evidence="5 17" id="KW-0597">Phosphoprotein</keyword>
<dbReference type="InterPro" id="IPR004358">
    <property type="entry name" value="Sig_transdc_His_kin-like_C"/>
</dbReference>